<dbReference type="InParanoid" id="D7TFF3"/>
<organism evidence="2 3">
    <name type="scientific">Vitis vinifera</name>
    <name type="common">Grape</name>
    <dbReference type="NCBI Taxonomy" id="29760"/>
    <lineage>
        <taxon>Eukaryota</taxon>
        <taxon>Viridiplantae</taxon>
        <taxon>Streptophyta</taxon>
        <taxon>Embryophyta</taxon>
        <taxon>Tracheophyta</taxon>
        <taxon>Spermatophyta</taxon>
        <taxon>Magnoliopsida</taxon>
        <taxon>eudicotyledons</taxon>
        <taxon>Gunneridae</taxon>
        <taxon>Pentapetalae</taxon>
        <taxon>rosids</taxon>
        <taxon>Vitales</taxon>
        <taxon>Vitaceae</taxon>
        <taxon>Viteae</taxon>
        <taxon>Vitis</taxon>
    </lineage>
</organism>
<dbReference type="AlphaFoldDB" id="D7TFF3"/>
<reference evidence="3" key="1">
    <citation type="journal article" date="2007" name="Nature">
        <title>The grapevine genome sequence suggests ancestral hexaploidization in major angiosperm phyla.</title>
        <authorList>
            <consortium name="The French-Italian Public Consortium for Grapevine Genome Characterization."/>
            <person name="Jaillon O."/>
            <person name="Aury J.-M."/>
            <person name="Noel B."/>
            <person name="Policriti A."/>
            <person name="Clepet C."/>
            <person name="Casagrande A."/>
            <person name="Choisne N."/>
            <person name="Aubourg S."/>
            <person name="Vitulo N."/>
            <person name="Jubin C."/>
            <person name="Vezzi A."/>
            <person name="Legeai F."/>
            <person name="Hugueney P."/>
            <person name="Dasilva C."/>
            <person name="Horner D."/>
            <person name="Mica E."/>
            <person name="Jublot D."/>
            <person name="Poulain J."/>
            <person name="Bruyere C."/>
            <person name="Billault A."/>
            <person name="Segurens B."/>
            <person name="Gouyvenoux M."/>
            <person name="Ugarte E."/>
            <person name="Cattonaro F."/>
            <person name="Anthouard V."/>
            <person name="Vico V."/>
            <person name="Del Fabbro C."/>
            <person name="Alaux M."/>
            <person name="Di Gaspero G."/>
            <person name="Dumas V."/>
            <person name="Felice N."/>
            <person name="Paillard S."/>
            <person name="Juman I."/>
            <person name="Moroldo M."/>
            <person name="Scalabrin S."/>
            <person name="Canaguier A."/>
            <person name="Le Clainche I."/>
            <person name="Malacrida G."/>
            <person name="Durand E."/>
            <person name="Pesole G."/>
            <person name="Laucou V."/>
            <person name="Chatelet P."/>
            <person name="Merdinoglu D."/>
            <person name="Delledonne M."/>
            <person name="Pezzotti M."/>
            <person name="Lecharny A."/>
            <person name="Scarpelli C."/>
            <person name="Artiguenave F."/>
            <person name="Pe M.E."/>
            <person name="Valle G."/>
            <person name="Morgante M."/>
            <person name="Caboche M."/>
            <person name="Adam-Blondon A.-F."/>
            <person name="Weissenbach J."/>
            <person name="Quetier F."/>
            <person name="Wincker P."/>
        </authorList>
    </citation>
    <scope>NUCLEOTIDE SEQUENCE [LARGE SCALE GENOMIC DNA]</scope>
    <source>
        <strain evidence="3">cv. Pinot noir / PN40024</strain>
    </source>
</reference>
<dbReference type="PaxDb" id="29760-VIT_02s0087g00310.t01"/>
<evidence type="ECO:0000313" key="2">
    <source>
        <dbReference type="EMBL" id="CBI29226.3"/>
    </source>
</evidence>
<dbReference type="Proteomes" id="UP000009183">
    <property type="component" value="Chromosome 2"/>
</dbReference>
<sequence>MAASLLSPLSPPISPSTMDAHDAGSAGGAVKSASLHCIKLFYVPKLTYSDRGESKHSFLFCFSKETVMLRLVAEKAGNNEKNIKTHMLEKTER</sequence>
<evidence type="ECO:0000313" key="3">
    <source>
        <dbReference type="Proteomes" id="UP000009183"/>
    </source>
</evidence>
<protein>
    <submittedName>
        <fullName evidence="2">Uncharacterized protein</fullName>
    </submittedName>
</protein>
<name>D7TFF3_VITVI</name>
<feature type="region of interest" description="Disordered" evidence="1">
    <location>
        <begin position="1"/>
        <end position="27"/>
    </location>
</feature>
<dbReference type="HOGENOM" id="CLU_2404024_0_0_1"/>
<gene>
    <name evidence="2" type="ordered locus">VIT_02s0087g00310</name>
</gene>
<accession>D7TFF3</accession>
<proteinExistence type="predicted"/>
<evidence type="ECO:0000256" key="1">
    <source>
        <dbReference type="SAM" id="MobiDB-lite"/>
    </source>
</evidence>
<keyword evidence="3" id="KW-1185">Reference proteome</keyword>
<dbReference type="EMBL" id="FN595769">
    <property type="protein sequence ID" value="CBI29226.3"/>
    <property type="molecule type" value="Genomic_DNA"/>
</dbReference>